<evidence type="ECO:0000313" key="3">
    <source>
        <dbReference type="Proteomes" id="UP000192980"/>
    </source>
</evidence>
<name>A0A1X7IKX5_9SPHI</name>
<evidence type="ECO:0000256" key="1">
    <source>
        <dbReference type="SAM" id="Phobius"/>
    </source>
</evidence>
<keyword evidence="1" id="KW-0812">Transmembrane</keyword>
<keyword evidence="3" id="KW-1185">Reference proteome</keyword>
<organism evidence="2 3">
    <name type="scientific">Sphingobacterium psychroaquaticum</name>
    <dbReference type="NCBI Taxonomy" id="561061"/>
    <lineage>
        <taxon>Bacteria</taxon>
        <taxon>Pseudomonadati</taxon>
        <taxon>Bacteroidota</taxon>
        <taxon>Sphingobacteriia</taxon>
        <taxon>Sphingobacteriales</taxon>
        <taxon>Sphingobacteriaceae</taxon>
        <taxon>Sphingobacterium</taxon>
    </lineage>
</organism>
<reference evidence="2 3" key="1">
    <citation type="submission" date="2017-04" db="EMBL/GenBank/DDBJ databases">
        <authorList>
            <person name="Afonso C.L."/>
            <person name="Miller P.J."/>
            <person name="Scott M.A."/>
            <person name="Spackman E."/>
            <person name="Goraichik I."/>
            <person name="Dimitrov K.M."/>
            <person name="Suarez D.L."/>
            <person name="Swayne D.E."/>
        </authorList>
    </citation>
    <scope>NUCLEOTIDE SEQUENCE [LARGE SCALE GENOMIC DNA]</scope>
    <source>
        <strain evidence="2 3">DSM 22418</strain>
    </source>
</reference>
<feature type="transmembrane region" description="Helical" evidence="1">
    <location>
        <begin position="35"/>
        <end position="53"/>
    </location>
</feature>
<feature type="transmembrane region" description="Helical" evidence="1">
    <location>
        <begin position="6"/>
        <end position="26"/>
    </location>
</feature>
<protein>
    <submittedName>
        <fullName evidence="2">Uncharacterized protein</fullName>
    </submittedName>
</protein>
<keyword evidence="1" id="KW-0472">Membrane</keyword>
<evidence type="ECO:0000313" key="2">
    <source>
        <dbReference type="EMBL" id="SMG14996.1"/>
    </source>
</evidence>
<gene>
    <name evidence="2" type="ORF">SAMN05660862_0912</name>
</gene>
<accession>A0A1X7IKX5</accession>
<dbReference type="EMBL" id="FXAU01000001">
    <property type="protein sequence ID" value="SMG14996.1"/>
    <property type="molecule type" value="Genomic_DNA"/>
</dbReference>
<dbReference type="AlphaFoldDB" id="A0A1X7IKX5"/>
<dbReference type="Proteomes" id="UP000192980">
    <property type="component" value="Unassembled WGS sequence"/>
</dbReference>
<sequence>MKKKHYIYVYLMFCLLLQIALVYFYVIKKINTKELILIGCVNTGVLSVFILNIKHFNKN</sequence>
<keyword evidence="1" id="KW-1133">Transmembrane helix</keyword>
<proteinExistence type="predicted"/>